<dbReference type="Proteomes" id="UP001161017">
    <property type="component" value="Unassembled WGS sequence"/>
</dbReference>
<keyword evidence="3" id="KW-1185">Reference proteome</keyword>
<gene>
    <name evidence="2" type="ORF">OHK93_005893</name>
</gene>
<reference evidence="2" key="1">
    <citation type="journal article" date="2023" name="Genome Biol. Evol.">
        <title>First Whole Genome Sequence and Flow Cytometry Genome Size Data for the Lichen-Forming Fungus Ramalina farinacea (Ascomycota).</title>
        <authorList>
            <person name="Llewellyn T."/>
            <person name="Mian S."/>
            <person name="Hill R."/>
            <person name="Leitch I.J."/>
            <person name="Gaya E."/>
        </authorList>
    </citation>
    <scope>NUCLEOTIDE SEQUENCE</scope>
    <source>
        <strain evidence="2">LIQ254RAFAR</strain>
    </source>
</reference>
<sequence>MADANPTLAAANESTGIEPLNAQPSSPQPPKQGTSLDTLPSSLNALPSGFEPVMFPLDLGSRTKSSQSVSSLPSANQFEDLVKVKTRPPGPTRAEEVDLETLKRDLGVEGADVVEKIRAAVGGGEIGGYKVNTGVGKGELYVMGLDLDGERLVGVCVKGTP</sequence>
<feature type="region of interest" description="Disordered" evidence="1">
    <location>
        <begin position="1"/>
        <end position="47"/>
    </location>
</feature>
<comment type="caution">
    <text evidence="2">The sequence shown here is derived from an EMBL/GenBank/DDBJ whole genome shotgun (WGS) entry which is preliminary data.</text>
</comment>
<dbReference type="InterPro" id="IPR056539">
    <property type="entry name" value="NuiA-like"/>
</dbReference>
<accession>A0AA43TPK8</accession>
<dbReference type="EMBL" id="JAPUFD010000003">
    <property type="protein sequence ID" value="MDI1486661.1"/>
    <property type="molecule type" value="Genomic_DNA"/>
</dbReference>
<evidence type="ECO:0000313" key="2">
    <source>
        <dbReference type="EMBL" id="MDI1486661.1"/>
    </source>
</evidence>
<dbReference type="Pfam" id="PF23151">
    <property type="entry name" value="NuiA_2"/>
    <property type="match status" value="1"/>
</dbReference>
<organism evidence="2 3">
    <name type="scientific">Ramalina farinacea</name>
    <dbReference type="NCBI Taxonomy" id="258253"/>
    <lineage>
        <taxon>Eukaryota</taxon>
        <taxon>Fungi</taxon>
        <taxon>Dikarya</taxon>
        <taxon>Ascomycota</taxon>
        <taxon>Pezizomycotina</taxon>
        <taxon>Lecanoromycetes</taxon>
        <taxon>OSLEUM clade</taxon>
        <taxon>Lecanoromycetidae</taxon>
        <taxon>Lecanorales</taxon>
        <taxon>Lecanorineae</taxon>
        <taxon>Ramalinaceae</taxon>
        <taxon>Ramalina</taxon>
    </lineage>
</organism>
<proteinExistence type="predicted"/>
<evidence type="ECO:0000256" key="1">
    <source>
        <dbReference type="SAM" id="MobiDB-lite"/>
    </source>
</evidence>
<feature type="compositionally biased region" description="Polar residues" evidence="1">
    <location>
        <begin position="31"/>
        <end position="45"/>
    </location>
</feature>
<protein>
    <submittedName>
        <fullName evidence="2">Uncharacterized protein</fullName>
    </submittedName>
</protein>
<evidence type="ECO:0000313" key="3">
    <source>
        <dbReference type="Proteomes" id="UP001161017"/>
    </source>
</evidence>
<name>A0AA43TPK8_9LECA</name>
<dbReference type="AlphaFoldDB" id="A0AA43TPK8"/>